<name>A0A9W7GLL5_9STRA</name>
<protein>
    <submittedName>
        <fullName evidence="2">Uncharacterized protein</fullName>
    </submittedName>
</protein>
<reference evidence="3" key="1">
    <citation type="journal article" date="2023" name="Commun. Biol.">
        <title>Genome analysis of Parmales, the sister group of diatoms, reveals the evolutionary specialization of diatoms from phago-mixotrophs to photoautotrophs.</title>
        <authorList>
            <person name="Ban H."/>
            <person name="Sato S."/>
            <person name="Yoshikawa S."/>
            <person name="Yamada K."/>
            <person name="Nakamura Y."/>
            <person name="Ichinomiya M."/>
            <person name="Sato N."/>
            <person name="Blanc-Mathieu R."/>
            <person name="Endo H."/>
            <person name="Kuwata A."/>
            <person name="Ogata H."/>
        </authorList>
    </citation>
    <scope>NUCLEOTIDE SEQUENCE [LARGE SCALE GENOMIC DNA]</scope>
</reference>
<organism evidence="2 3">
    <name type="scientific">Triparma columacea</name>
    <dbReference type="NCBI Taxonomy" id="722753"/>
    <lineage>
        <taxon>Eukaryota</taxon>
        <taxon>Sar</taxon>
        <taxon>Stramenopiles</taxon>
        <taxon>Ochrophyta</taxon>
        <taxon>Bolidophyceae</taxon>
        <taxon>Parmales</taxon>
        <taxon>Triparmaceae</taxon>
        <taxon>Triparma</taxon>
    </lineage>
</organism>
<gene>
    <name evidence="2" type="ORF">TrCOL_g8880</name>
</gene>
<proteinExistence type="predicted"/>
<dbReference type="EMBL" id="BRYA01000366">
    <property type="protein sequence ID" value="GMI47947.1"/>
    <property type="molecule type" value="Genomic_DNA"/>
</dbReference>
<dbReference type="AlphaFoldDB" id="A0A9W7GLL5"/>
<dbReference type="OrthoDB" id="197739at2759"/>
<keyword evidence="1" id="KW-0812">Transmembrane</keyword>
<keyword evidence="1" id="KW-0472">Membrane</keyword>
<evidence type="ECO:0000256" key="1">
    <source>
        <dbReference type="SAM" id="Phobius"/>
    </source>
</evidence>
<accession>A0A9W7GLL5</accession>
<feature type="transmembrane region" description="Helical" evidence="1">
    <location>
        <begin position="386"/>
        <end position="408"/>
    </location>
</feature>
<feature type="transmembrane region" description="Helical" evidence="1">
    <location>
        <begin position="211"/>
        <end position="232"/>
    </location>
</feature>
<evidence type="ECO:0000313" key="2">
    <source>
        <dbReference type="EMBL" id="GMI47947.1"/>
    </source>
</evidence>
<dbReference type="Proteomes" id="UP001165065">
    <property type="component" value="Unassembled WGS sequence"/>
</dbReference>
<keyword evidence="3" id="KW-1185">Reference proteome</keyword>
<comment type="caution">
    <text evidence="2">The sequence shown here is derived from an EMBL/GenBank/DDBJ whole genome shotgun (WGS) entry which is preliminary data.</text>
</comment>
<feature type="transmembrane region" description="Helical" evidence="1">
    <location>
        <begin position="354"/>
        <end position="374"/>
    </location>
</feature>
<keyword evidence="1" id="KW-1133">Transmembrane helix</keyword>
<feature type="transmembrane region" description="Helical" evidence="1">
    <location>
        <begin position="176"/>
        <end position="199"/>
    </location>
</feature>
<sequence>MVPRSVFTMAIIVMVNFPVYGLHMPIMATSNIAGQFGNLSLGTAKSFANALTDIGGARGESEIKNKETSIRMSVERIERDMKFLDEIVSERSQLSGFELSVLTSTVLVAFFSPLLFPLQVTSVLAPTCSAISAAVSVSAEYVGRVAVADGKEVAAVSMQAAAEAESLLSQSERTKAVLPLCVGVGATAATLSLLVPVLIADLGIKSLQAITEIQLIAPLIATLAAAVAGLSLEESKGLANRAINLGNRRFARSSDVGKSWRSASEQITESSSRLSKKWITFLTSTVPSPLIGAFIPGSLATKAIIIASLSAAQSAFSLAQAEYFLARATDAVAIKARSAAVADTYANQGARSGAILPFTSALGGLCAAATAALVEFLPVASGVLPIGQAFTVVIFPTLGAIFASAASVSKARCEVDAMAASEASTTLALAYADEGSVDGTVVLEPFRGVKDLVKLTNKSTKRRLSRVWSALNRRVFRRSTASK</sequence>
<evidence type="ECO:0000313" key="3">
    <source>
        <dbReference type="Proteomes" id="UP001165065"/>
    </source>
</evidence>
<feature type="transmembrane region" description="Helical" evidence="1">
    <location>
        <begin position="6"/>
        <end position="22"/>
    </location>
</feature>